<dbReference type="EMBL" id="MECQ01000008">
    <property type="protein sequence ID" value="ODV53253.1"/>
    <property type="molecule type" value="Genomic_DNA"/>
</dbReference>
<comment type="caution">
    <text evidence="1">The sequence shown here is derived from an EMBL/GenBank/DDBJ whole genome shotgun (WGS) entry which is preliminary data.</text>
</comment>
<dbReference type="RefSeq" id="WP_069483495.1">
    <property type="nucleotide sequence ID" value="NZ_CP130331.1"/>
</dbReference>
<proteinExistence type="predicted"/>
<sequence length="225" mass="26617">MEKTDNNLFTNNLEYLLAQEDNVINNIVEKSMILSHEQKVIPPLKANKSANLYDFIQMIGKVVSKAMNEDQVEFVFDEGKRLSSDPNKKFDHPYITYKVLSRKTLMELKPRERESSISEVAQSDKDKRHGRIYGQKFKSYIQFNIIASEYTQADRVMNVFEDLIFSYTHYFKKNGVAEILFEDHLTDKEYDVYRHFLSVRNLVYYVEIEKLFVMFDSDIEGIFIK</sequence>
<protein>
    <submittedName>
        <fullName evidence="1">Uncharacterized protein</fullName>
    </submittedName>
</protein>
<dbReference type="AlphaFoldDB" id="A0A1E4QYG5"/>
<dbReference type="Proteomes" id="UP000094784">
    <property type="component" value="Unassembled WGS sequence"/>
</dbReference>
<organism evidence="1 2">
    <name type="scientific">Lysinibacillus fusiformis</name>
    <dbReference type="NCBI Taxonomy" id="28031"/>
    <lineage>
        <taxon>Bacteria</taxon>
        <taxon>Bacillati</taxon>
        <taxon>Bacillota</taxon>
        <taxon>Bacilli</taxon>
        <taxon>Bacillales</taxon>
        <taxon>Bacillaceae</taxon>
        <taxon>Lysinibacillus</taxon>
    </lineage>
</organism>
<evidence type="ECO:0000313" key="2">
    <source>
        <dbReference type="Proteomes" id="UP000094784"/>
    </source>
</evidence>
<accession>A0A1E4QYG5</accession>
<reference evidence="1 2" key="1">
    <citation type="submission" date="2016-09" db="EMBL/GenBank/DDBJ databases">
        <title>Draft genome sequence of the soil isolate, Lysinibacillus fusiformis M5, a potential hypoxanthine producer.</title>
        <authorList>
            <person name="Gallegos-Monterrosa R."/>
            <person name="Maroti G."/>
            <person name="Balint B."/>
            <person name="Kovacs A.T."/>
        </authorList>
    </citation>
    <scope>NUCLEOTIDE SEQUENCE [LARGE SCALE GENOMIC DNA]</scope>
    <source>
        <strain evidence="1 2">M5</strain>
    </source>
</reference>
<gene>
    <name evidence="1" type="ORF">BG258_23405</name>
</gene>
<evidence type="ECO:0000313" key="1">
    <source>
        <dbReference type="EMBL" id="ODV53253.1"/>
    </source>
</evidence>
<name>A0A1E4QYG5_9BACI</name>